<protein>
    <submittedName>
        <fullName evidence="2">Uncharacterized protein</fullName>
    </submittedName>
</protein>
<dbReference type="AlphaFoldDB" id="K0S413"/>
<proteinExistence type="predicted"/>
<gene>
    <name evidence="2" type="ORF">THAOC_19697</name>
</gene>
<dbReference type="Proteomes" id="UP000266841">
    <property type="component" value="Unassembled WGS sequence"/>
</dbReference>
<organism evidence="2 3">
    <name type="scientific">Thalassiosira oceanica</name>
    <name type="common">Marine diatom</name>
    <dbReference type="NCBI Taxonomy" id="159749"/>
    <lineage>
        <taxon>Eukaryota</taxon>
        <taxon>Sar</taxon>
        <taxon>Stramenopiles</taxon>
        <taxon>Ochrophyta</taxon>
        <taxon>Bacillariophyta</taxon>
        <taxon>Coscinodiscophyceae</taxon>
        <taxon>Thalassiosirophycidae</taxon>
        <taxon>Thalassiosirales</taxon>
        <taxon>Thalassiosiraceae</taxon>
        <taxon>Thalassiosira</taxon>
    </lineage>
</organism>
<evidence type="ECO:0000256" key="1">
    <source>
        <dbReference type="SAM" id="MobiDB-lite"/>
    </source>
</evidence>
<reference evidence="2 3" key="1">
    <citation type="journal article" date="2012" name="Genome Biol.">
        <title>Genome and low-iron response of an oceanic diatom adapted to chronic iron limitation.</title>
        <authorList>
            <person name="Lommer M."/>
            <person name="Specht M."/>
            <person name="Roy A.S."/>
            <person name="Kraemer L."/>
            <person name="Andreson R."/>
            <person name="Gutowska M.A."/>
            <person name="Wolf J."/>
            <person name="Bergner S.V."/>
            <person name="Schilhabel M.B."/>
            <person name="Klostermeier U.C."/>
            <person name="Beiko R.G."/>
            <person name="Rosenstiel P."/>
            <person name="Hippler M."/>
            <person name="Laroche J."/>
        </authorList>
    </citation>
    <scope>NUCLEOTIDE SEQUENCE [LARGE SCALE GENOMIC DNA]</scope>
    <source>
        <strain evidence="2 3">CCMP1005</strain>
    </source>
</reference>
<comment type="caution">
    <text evidence="2">The sequence shown here is derived from an EMBL/GenBank/DDBJ whole genome shotgun (WGS) entry which is preliminary data.</text>
</comment>
<dbReference type="EMBL" id="AGNL01021747">
    <property type="protein sequence ID" value="EJK60020.1"/>
    <property type="molecule type" value="Genomic_DNA"/>
</dbReference>
<keyword evidence="3" id="KW-1185">Reference proteome</keyword>
<accession>K0S413</accession>
<evidence type="ECO:0000313" key="2">
    <source>
        <dbReference type="EMBL" id="EJK60020.1"/>
    </source>
</evidence>
<name>K0S413_THAOC</name>
<sequence>KKHNAINYHVIRESVASNSMRVGKIDGKVNKSDALTKLQPYNTKIEQLDFFIYRIQVAALDGWWRGFGAGAARKKDLAGEGHSRRTLSRPSKEGRREAQALGSSQPWTALRACAHPAEHTPARCAEGCHIAGAAARPGHKGVI</sequence>
<feature type="compositionally biased region" description="Basic and acidic residues" evidence="1">
    <location>
        <begin position="74"/>
        <end position="83"/>
    </location>
</feature>
<feature type="non-terminal residue" evidence="2">
    <location>
        <position position="1"/>
    </location>
</feature>
<evidence type="ECO:0000313" key="3">
    <source>
        <dbReference type="Proteomes" id="UP000266841"/>
    </source>
</evidence>
<feature type="region of interest" description="Disordered" evidence="1">
    <location>
        <begin position="74"/>
        <end position="104"/>
    </location>
</feature>